<evidence type="ECO:0000313" key="1">
    <source>
        <dbReference type="EMBL" id="MCQ1951607.1"/>
    </source>
</evidence>
<comment type="caution">
    <text evidence="1">The sequence shown here is derived from an EMBL/GenBank/DDBJ whole genome shotgun (WGS) entry which is preliminary data.</text>
</comment>
<dbReference type="SUPFAM" id="SSF46689">
    <property type="entry name" value="Homeodomain-like"/>
    <property type="match status" value="1"/>
</dbReference>
<protein>
    <submittedName>
        <fullName evidence="1">Uncharacterized protein</fullName>
    </submittedName>
</protein>
<dbReference type="EMBL" id="JANFLP010000020">
    <property type="protein sequence ID" value="MCQ1951607.1"/>
    <property type="molecule type" value="Genomic_DNA"/>
</dbReference>
<reference evidence="1 2" key="1">
    <citation type="submission" date="2022-07" db="EMBL/GenBank/DDBJ databases">
        <title>Novel species in genus Arthrobacter.</title>
        <authorList>
            <person name="Liu Y."/>
        </authorList>
    </citation>
    <scope>NUCLEOTIDE SEQUENCE [LARGE SCALE GENOMIC DNA]</scope>
    <source>
        <strain evidence="2">zg-Y859</strain>
    </source>
</reference>
<dbReference type="RefSeq" id="WP_255866614.1">
    <property type="nucleotide sequence ID" value="NZ_CP104263.1"/>
</dbReference>
<gene>
    <name evidence="1" type="ORF">NNX28_16945</name>
</gene>
<proteinExistence type="predicted"/>
<dbReference type="Proteomes" id="UP001206924">
    <property type="component" value="Unassembled WGS sequence"/>
</dbReference>
<dbReference type="InterPro" id="IPR009057">
    <property type="entry name" value="Homeodomain-like_sf"/>
</dbReference>
<organism evidence="1 2">
    <name type="scientific">Arthrobacter jinronghuae</name>
    <dbReference type="NCBI Taxonomy" id="2964609"/>
    <lineage>
        <taxon>Bacteria</taxon>
        <taxon>Bacillati</taxon>
        <taxon>Actinomycetota</taxon>
        <taxon>Actinomycetes</taxon>
        <taxon>Micrococcales</taxon>
        <taxon>Micrococcaceae</taxon>
        <taxon>Arthrobacter</taxon>
    </lineage>
</organism>
<name>A0ABT1NV47_9MICC</name>
<sequence length="175" mass="19210">MPASRYTPEQRTEALKLYETHGPSAVEKQLGIPKTTVMSWAKKAGVRTIRTERTRKAVEARVFDGKLRRQNITERLYGQAEKILDDLEAPKFRTILKASFGEEKPKTLDFIPANDKKTLLQAVGTAMTTTAKLEAVDTDNGVQGAVSMLDRLMEQIGVTGGDSGVPEAAPVPPEQ</sequence>
<evidence type="ECO:0000313" key="2">
    <source>
        <dbReference type="Proteomes" id="UP001206924"/>
    </source>
</evidence>
<keyword evidence="2" id="KW-1185">Reference proteome</keyword>
<accession>A0ABT1NV47</accession>